<evidence type="ECO:0000313" key="1">
    <source>
        <dbReference type="EMBL" id="MDL2419366.1"/>
    </source>
</evidence>
<protein>
    <submittedName>
        <fullName evidence="1">Uncharacterized protein</fullName>
    </submittedName>
</protein>
<organism evidence="1 2">
    <name type="scientific">Bacillus shihchuchen</name>
    <dbReference type="NCBI Taxonomy" id="3036942"/>
    <lineage>
        <taxon>Bacteria</taxon>
        <taxon>Bacillati</taxon>
        <taxon>Bacillota</taxon>
        <taxon>Bacilli</taxon>
        <taxon>Bacillales</taxon>
        <taxon>Bacillaceae</taxon>
        <taxon>Bacillus</taxon>
        <taxon>Bacillus cereus group</taxon>
    </lineage>
</organism>
<comment type="caution">
    <text evidence="1">The sequence shown here is derived from an EMBL/GenBank/DDBJ whole genome shotgun (WGS) entry which is preliminary data.</text>
</comment>
<dbReference type="EMBL" id="JASWHZ010000002">
    <property type="protein sequence ID" value="MDL2419366.1"/>
    <property type="molecule type" value="Genomic_DNA"/>
</dbReference>
<dbReference type="Proteomes" id="UP001229716">
    <property type="component" value="Unassembled WGS sequence"/>
</dbReference>
<name>A0ABT7KZ36_9BACI</name>
<keyword evidence="1" id="KW-0614">Plasmid</keyword>
<geneLocation type="plasmid" evidence="1">
    <name>pBS01</name>
</geneLocation>
<sequence>MASSVSVELKREIKLPNPEIDRNKSLKDNVVIILLQCLLKSIEISHYSSTGFLIKCIVTNFQSEELNRGFKTLETNPDTFTSFYEDYDDGNEVKDKIIKKSELNSETYNYCLKNYI</sequence>
<gene>
    <name evidence="1" type="ORF">P6F46_27720</name>
</gene>
<accession>A0ABT7KZ36</accession>
<reference evidence="1 2" key="1">
    <citation type="journal article" date="2023" name="Int. J. Mol. Sci.">
        <title>Pathogenicity and Genomic Characterization of a Novel Genospecies, Bacillus shihchuchen, of the Bacillus cereus Group Isolated from Chinese Softshell Turtle (Pelodiscus sinensis).</title>
        <authorList>
            <person name="Cheng L.W."/>
            <person name="Byadgi O.V."/>
            <person name="Tsai C.E."/>
            <person name="Wang P.C."/>
            <person name="Chen S.C."/>
        </authorList>
    </citation>
    <scope>NUCLEOTIDE SEQUENCE [LARGE SCALE GENOMIC DNA]</scope>
    <source>
        <strain evidence="1 2">QF108-045</strain>
    </source>
</reference>
<keyword evidence="2" id="KW-1185">Reference proteome</keyword>
<proteinExistence type="predicted"/>
<evidence type="ECO:0000313" key="2">
    <source>
        <dbReference type="Proteomes" id="UP001229716"/>
    </source>
</evidence>